<evidence type="ECO:0000313" key="2">
    <source>
        <dbReference type="EMBL" id="KAF9871528.1"/>
    </source>
</evidence>
<feature type="region of interest" description="Disordered" evidence="1">
    <location>
        <begin position="385"/>
        <end position="416"/>
    </location>
</feature>
<proteinExistence type="predicted"/>
<sequence>MYPEIPPDWADTLGDLTHNILIKYNFFNQGIWVKTTSAGSKNGSVDMLTFTGQPRKVTHNKHTGGKCCYLGARQFPTGWVDRFKCALPLGDFHDVDYVVPVFEITRNPRDSHPTPYVSVPLIGPWENWTQARRLALRIDHMKDGKIVGQYQHAHDHTFPFPVRGSPHNSFLSGAWSRAMAWIATLTNFEWADRSWFRHWALQPYVVTIEEIGLSYLDQSMVINQPIRGKTQEPPKRINVEVNMEELDKLYRRGQWEMPVDCWSPSLPSGRTTCDACHISMANPSAMHCPVVCIDCAPTKINIPNTNKTRWVCDFCRSLGRVCTFTPEDYLDLHFDTFKSLGYARVLGNHPEISSGEEYTARILLEDAAMPDFVKERNLVPLRDVEKDSVGGVDSTEGDGFQARYGSKDHGFSQGRT</sequence>
<dbReference type="AlphaFoldDB" id="A0A9P6LFJ1"/>
<reference evidence="2" key="1">
    <citation type="submission" date="2020-03" db="EMBL/GenBank/DDBJ databases">
        <authorList>
            <person name="He L."/>
        </authorList>
    </citation>
    <scope>NUCLEOTIDE SEQUENCE</scope>
    <source>
        <strain evidence="2">CkLH20</strain>
    </source>
</reference>
<protein>
    <submittedName>
        <fullName evidence="2">Uncharacterized protein</fullName>
    </submittedName>
</protein>
<dbReference type="OrthoDB" id="4788824at2759"/>
<dbReference type="GeneID" id="62166727"/>
<reference evidence="2" key="2">
    <citation type="submission" date="2020-11" db="EMBL/GenBank/DDBJ databases">
        <title>Whole genome sequencing of Colletotrichum sp.</title>
        <authorList>
            <person name="Li H."/>
        </authorList>
    </citation>
    <scope>NUCLEOTIDE SEQUENCE</scope>
    <source>
        <strain evidence="2">CkLH20</strain>
    </source>
</reference>
<organism evidence="2 3">
    <name type="scientific">Colletotrichum karsti</name>
    <dbReference type="NCBI Taxonomy" id="1095194"/>
    <lineage>
        <taxon>Eukaryota</taxon>
        <taxon>Fungi</taxon>
        <taxon>Dikarya</taxon>
        <taxon>Ascomycota</taxon>
        <taxon>Pezizomycotina</taxon>
        <taxon>Sordariomycetes</taxon>
        <taxon>Hypocreomycetidae</taxon>
        <taxon>Glomerellales</taxon>
        <taxon>Glomerellaceae</taxon>
        <taxon>Colletotrichum</taxon>
        <taxon>Colletotrichum boninense species complex</taxon>
    </lineage>
</organism>
<name>A0A9P6LFJ1_9PEZI</name>
<dbReference type="RefSeq" id="XP_038740989.1">
    <property type="nucleotide sequence ID" value="XM_038893653.1"/>
</dbReference>
<gene>
    <name evidence="2" type="ORF">CkaCkLH20_10939</name>
</gene>
<evidence type="ECO:0000313" key="3">
    <source>
        <dbReference type="Proteomes" id="UP000781932"/>
    </source>
</evidence>
<keyword evidence="3" id="KW-1185">Reference proteome</keyword>
<evidence type="ECO:0000256" key="1">
    <source>
        <dbReference type="SAM" id="MobiDB-lite"/>
    </source>
</evidence>
<dbReference type="EMBL" id="JAATWM020000044">
    <property type="protein sequence ID" value="KAF9871528.1"/>
    <property type="molecule type" value="Genomic_DNA"/>
</dbReference>
<accession>A0A9P6LFJ1</accession>
<comment type="caution">
    <text evidence="2">The sequence shown here is derived from an EMBL/GenBank/DDBJ whole genome shotgun (WGS) entry which is preliminary data.</text>
</comment>
<dbReference type="Proteomes" id="UP000781932">
    <property type="component" value="Unassembled WGS sequence"/>
</dbReference>